<feature type="transmembrane region" description="Helical" evidence="2">
    <location>
        <begin position="221"/>
        <end position="243"/>
    </location>
</feature>
<sequence length="261" mass="29072">MLCNRTCYALHKKKKKKTQEKRFENLEKKTDQKRKKKKTFLLLSLFLFLKKKKKTTNSRFRVYFPEDMTLQELYNTLDGIVSKEAITNWLKGTGGILAKIIHTYATTIPKRSSNESIEERIKKYGYLSQLKGVKALEDPSDNGTCAHIAICLDLDFKTHNNPNTYEQLAKELSEKTFKKAFPPEYFTIKAAKEGSLILYLVIGAVAGGAVARARLGNLPATVGTVILGTIVGAIVGAVGRAAVEMIAKLIPWNLQAMGAVS</sequence>
<dbReference type="AlphaFoldDB" id="X6LVF0"/>
<dbReference type="Proteomes" id="UP000023152">
    <property type="component" value="Unassembled WGS sequence"/>
</dbReference>
<evidence type="ECO:0000313" key="3">
    <source>
        <dbReference type="EMBL" id="ETO04710.1"/>
    </source>
</evidence>
<organism evidence="3 4">
    <name type="scientific">Reticulomyxa filosa</name>
    <dbReference type="NCBI Taxonomy" id="46433"/>
    <lineage>
        <taxon>Eukaryota</taxon>
        <taxon>Sar</taxon>
        <taxon>Rhizaria</taxon>
        <taxon>Retaria</taxon>
        <taxon>Foraminifera</taxon>
        <taxon>Monothalamids</taxon>
        <taxon>Reticulomyxidae</taxon>
        <taxon>Reticulomyxa</taxon>
    </lineage>
</organism>
<evidence type="ECO:0008006" key="5">
    <source>
        <dbReference type="Google" id="ProtNLM"/>
    </source>
</evidence>
<evidence type="ECO:0000256" key="2">
    <source>
        <dbReference type="SAM" id="Phobius"/>
    </source>
</evidence>
<evidence type="ECO:0000313" key="4">
    <source>
        <dbReference type="Proteomes" id="UP000023152"/>
    </source>
</evidence>
<comment type="caution">
    <text evidence="3">The sequence shown here is derived from an EMBL/GenBank/DDBJ whole genome shotgun (WGS) entry which is preliminary data.</text>
</comment>
<proteinExistence type="predicted"/>
<feature type="non-terminal residue" evidence="3">
    <location>
        <position position="261"/>
    </location>
</feature>
<gene>
    <name evidence="3" type="ORF">RFI_32686</name>
</gene>
<keyword evidence="2" id="KW-0472">Membrane</keyword>
<keyword evidence="2" id="KW-0812">Transmembrane</keyword>
<reference evidence="3 4" key="1">
    <citation type="journal article" date="2013" name="Curr. Biol.">
        <title>The Genome of the Foraminiferan Reticulomyxa filosa.</title>
        <authorList>
            <person name="Glockner G."/>
            <person name="Hulsmann N."/>
            <person name="Schleicher M."/>
            <person name="Noegel A.A."/>
            <person name="Eichinger L."/>
            <person name="Gallinger C."/>
            <person name="Pawlowski J."/>
            <person name="Sierra R."/>
            <person name="Euteneuer U."/>
            <person name="Pillet L."/>
            <person name="Moustafa A."/>
            <person name="Platzer M."/>
            <person name="Groth M."/>
            <person name="Szafranski K."/>
            <person name="Schliwa M."/>
        </authorList>
    </citation>
    <scope>NUCLEOTIDE SEQUENCE [LARGE SCALE GENOMIC DNA]</scope>
</reference>
<protein>
    <recommendedName>
        <fullName evidence="5">Transmembrane protein</fullName>
    </recommendedName>
</protein>
<keyword evidence="4" id="KW-1185">Reference proteome</keyword>
<evidence type="ECO:0000256" key="1">
    <source>
        <dbReference type="SAM" id="Coils"/>
    </source>
</evidence>
<keyword evidence="2" id="KW-1133">Transmembrane helix</keyword>
<feature type="transmembrane region" description="Helical" evidence="2">
    <location>
        <begin position="196"/>
        <end position="215"/>
    </location>
</feature>
<name>X6LVF0_RETFI</name>
<dbReference type="EMBL" id="ASPP01029020">
    <property type="protein sequence ID" value="ETO04710.1"/>
    <property type="molecule type" value="Genomic_DNA"/>
</dbReference>
<feature type="coiled-coil region" evidence="1">
    <location>
        <begin position="9"/>
        <end position="36"/>
    </location>
</feature>
<accession>X6LVF0</accession>
<keyword evidence="1" id="KW-0175">Coiled coil</keyword>